<evidence type="ECO:0000313" key="15">
    <source>
        <dbReference type="Proteomes" id="UP000516437"/>
    </source>
</evidence>
<dbReference type="GO" id="GO:0004794">
    <property type="term" value="F:threonine deaminase activity"/>
    <property type="evidence" value="ECO:0007669"/>
    <property type="project" value="UniProtKB-UniRule"/>
</dbReference>
<comment type="cofactor">
    <cofactor evidence="2 11">
        <name>pyridoxal 5'-phosphate</name>
        <dbReference type="ChEBI" id="CHEBI:597326"/>
    </cofactor>
</comment>
<dbReference type="InterPro" id="IPR045865">
    <property type="entry name" value="ACT-like_dom_sf"/>
</dbReference>
<dbReference type="CDD" id="cd01562">
    <property type="entry name" value="Thr-dehyd"/>
    <property type="match status" value="1"/>
</dbReference>
<dbReference type="AlphaFoldDB" id="A0A6A1WPZ0"/>
<keyword evidence="7" id="KW-0677">Repeat</keyword>
<evidence type="ECO:0000256" key="4">
    <source>
        <dbReference type="ARBA" id="ARBA00010869"/>
    </source>
</evidence>
<organism evidence="14 15">
    <name type="scientific">Morella rubra</name>
    <name type="common">Chinese bayberry</name>
    <dbReference type="NCBI Taxonomy" id="262757"/>
    <lineage>
        <taxon>Eukaryota</taxon>
        <taxon>Viridiplantae</taxon>
        <taxon>Streptophyta</taxon>
        <taxon>Embryophyta</taxon>
        <taxon>Tracheophyta</taxon>
        <taxon>Spermatophyta</taxon>
        <taxon>Magnoliopsida</taxon>
        <taxon>eudicotyledons</taxon>
        <taxon>Gunneridae</taxon>
        <taxon>Pentapetalae</taxon>
        <taxon>rosids</taxon>
        <taxon>fabids</taxon>
        <taxon>Fagales</taxon>
        <taxon>Myricaceae</taxon>
        <taxon>Morella</taxon>
    </lineage>
</organism>
<evidence type="ECO:0000256" key="11">
    <source>
        <dbReference type="RuleBase" id="RU362012"/>
    </source>
</evidence>
<gene>
    <name evidence="14" type="ORF">CJ030_MR1G022087</name>
</gene>
<proteinExistence type="inferred from homology"/>
<dbReference type="InterPro" id="IPR050147">
    <property type="entry name" value="Ser/Thr_Dehydratase"/>
</dbReference>
<dbReference type="FunFam" id="3.40.50.1100:FF:000008">
    <property type="entry name" value="L-threonine dehydratase"/>
    <property type="match status" value="1"/>
</dbReference>
<dbReference type="InterPro" id="IPR005787">
    <property type="entry name" value="Thr_deHydtase_biosynth"/>
</dbReference>
<evidence type="ECO:0000256" key="10">
    <source>
        <dbReference type="ARBA" id="ARBA00023304"/>
    </source>
</evidence>
<keyword evidence="6 11" id="KW-0412">Isoleucine biosynthesis</keyword>
<dbReference type="EMBL" id="RXIC02000019">
    <property type="protein sequence ID" value="KAB1227341.1"/>
    <property type="molecule type" value="Genomic_DNA"/>
</dbReference>
<dbReference type="SUPFAM" id="SSF53686">
    <property type="entry name" value="Tryptophan synthase beta subunit-like PLP-dependent enzymes"/>
    <property type="match status" value="1"/>
</dbReference>
<dbReference type="InterPro" id="IPR036052">
    <property type="entry name" value="TrpB-like_PALP_sf"/>
</dbReference>
<evidence type="ECO:0000256" key="8">
    <source>
        <dbReference type="ARBA" id="ARBA00022898"/>
    </source>
</evidence>
<comment type="pathway">
    <text evidence="3 11">Amino-acid biosynthesis; L-isoleucine biosynthesis; 2-oxobutanoate from L-threonine: step 1/1.</text>
</comment>
<dbReference type="PROSITE" id="PS00165">
    <property type="entry name" value="DEHYDRATASE_SER_THR"/>
    <property type="match status" value="1"/>
</dbReference>
<dbReference type="NCBIfam" id="TIGR01124">
    <property type="entry name" value="ilvA_2Cterm"/>
    <property type="match status" value="1"/>
</dbReference>
<keyword evidence="5 11" id="KW-0028">Amino-acid biosynthesis</keyword>
<evidence type="ECO:0000259" key="13">
    <source>
        <dbReference type="Pfam" id="PF00585"/>
    </source>
</evidence>
<dbReference type="GO" id="GO:0009097">
    <property type="term" value="P:isoleucine biosynthetic process"/>
    <property type="evidence" value="ECO:0007669"/>
    <property type="project" value="UniProtKB-UniRule"/>
</dbReference>
<dbReference type="Pfam" id="PF00585">
    <property type="entry name" value="Thr_dehydrat_C"/>
    <property type="match status" value="1"/>
</dbReference>
<keyword evidence="10 11" id="KW-0100">Branched-chain amino acid biosynthesis</keyword>
<dbReference type="PANTHER" id="PTHR48078:SF11">
    <property type="entry name" value="THREONINE DEHYDRATASE, MITOCHONDRIAL"/>
    <property type="match status" value="1"/>
</dbReference>
<dbReference type="Pfam" id="PF00291">
    <property type="entry name" value="PALP"/>
    <property type="match status" value="1"/>
</dbReference>
<dbReference type="Proteomes" id="UP000516437">
    <property type="component" value="Chromosome 1"/>
</dbReference>
<evidence type="ECO:0000256" key="2">
    <source>
        <dbReference type="ARBA" id="ARBA00001933"/>
    </source>
</evidence>
<evidence type="ECO:0000259" key="12">
    <source>
        <dbReference type="Pfam" id="PF00291"/>
    </source>
</evidence>
<name>A0A6A1WPZ0_9ROSI</name>
<dbReference type="GO" id="GO:0006565">
    <property type="term" value="P:L-serine catabolic process"/>
    <property type="evidence" value="ECO:0007669"/>
    <property type="project" value="TreeGrafter"/>
</dbReference>
<dbReference type="Gene3D" id="3.40.50.1100">
    <property type="match status" value="2"/>
</dbReference>
<dbReference type="UniPathway" id="UPA00047">
    <property type="reaction ID" value="UER00054"/>
</dbReference>
<dbReference type="GO" id="GO:0003941">
    <property type="term" value="F:L-serine ammonia-lyase activity"/>
    <property type="evidence" value="ECO:0007669"/>
    <property type="project" value="TreeGrafter"/>
</dbReference>
<evidence type="ECO:0000313" key="14">
    <source>
        <dbReference type="EMBL" id="KAB1227341.1"/>
    </source>
</evidence>
<comment type="caution">
    <text evidence="14">The sequence shown here is derived from an EMBL/GenBank/DDBJ whole genome shotgun (WGS) entry which is preliminary data.</text>
</comment>
<protein>
    <recommendedName>
        <fullName evidence="11">Threonine dehydratase</fullName>
        <ecNumber evidence="11">4.3.1.19</ecNumber>
    </recommendedName>
    <alternativeName>
        <fullName evidence="11">Threonine deaminase</fullName>
    </alternativeName>
</protein>
<dbReference type="InterPro" id="IPR000634">
    <property type="entry name" value="Ser/Thr_deHydtase_PyrdxlP-BS"/>
</dbReference>
<dbReference type="GO" id="GO:0006567">
    <property type="term" value="P:L-threonine catabolic process"/>
    <property type="evidence" value="ECO:0007669"/>
    <property type="project" value="TreeGrafter"/>
</dbReference>
<dbReference type="GO" id="GO:0030170">
    <property type="term" value="F:pyridoxal phosphate binding"/>
    <property type="evidence" value="ECO:0007669"/>
    <property type="project" value="InterPro"/>
</dbReference>
<dbReference type="InterPro" id="IPR001721">
    <property type="entry name" value="TD_ACT-like"/>
</dbReference>
<comment type="catalytic activity">
    <reaction evidence="1 11">
        <text>L-threonine = 2-oxobutanoate + NH4(+)</text>
        <dbReference type="Rhea" id="RHEA:22108"/>
        <dbReference type="ChEBI" id="CHEBI:16763"/>
        <dbReference type="ChEBI" id="CHEBI:28938"/>
        <dbReference type="ChEBI" id="CHEBI:57926"/>
        <dbReference type="EC" id="4.3.1.19"/>
    </reaction>
</comment>
<keyword evidence="9 11" id="KW-0456">Lyase</keyword>
<feature type="domain" description="Tryptophan synthase beta chain-like PALP" evidence="12">
    <location>
        <begin position="115"/>
        <end position="403"/>
    </location>
</feature>
<feature type="domain" description="ACT-like" evidence="13">
    <location>
        <begin position="444"/>
        <end position="516"/>
    </location>
</feature>
<sequence>MEAFCFASSSSPLFRTARRRYTIPPIRILTPTKCHKNQLSIAATLRNPLVHGSNNSPHMPDLIRVLPESLVYESGLLGPVPKMLAAPTGEDGYVVHNAINYLPNILSSKVYDVAIQTPLDYSTRLSERLGVHFWFKREDLQPEVFSFKLRGAYNMMAKLSREQLNKGVICVSAGNHAQGVALAAQKLGCDAVVAMPVTTPEIKLKAVERLGARAVLVGRSYAEAQEYAKQRAKEEGRKFVPGFDHPDIIAGQGTVGMEIVRQIPAALHAIFVPVGGGGLIAGIAAYVKTVCPEAKIIGVEPYDANSMALALYHGKTIMLDKIGGFADGVAVEVVGEETLRLCRELIDGIVLVSKDAICASMEDMFEEKRSILEPAGALAIAGAEAYCKYYGLKGENIVAITSGANMNFDRLSSISQLGRRHETLCPTDKGGNLETCSELSPDHSGIENEILCRFFIPEKGALMKLLEAFCGRWNISLFNYQGQEATGGNVLMGLQVESSEMEEFEALADSLGYDYAFDKR</sequence>
<dbReference type="Gene3D" id="3.40.1020.10">
    <property type="entry name" value="Biosynthetic Threonine Deaminase, Domain 3"/>
    <property type="match status" value="1"/>
</dbReference>
<evidence type="ECO:0000256" key="5">
    <source>
        <dbReference type="ARBA" id="ARBA00022605"/>
    </source>
</evidence>
<reference evidence="14 15" key="1">
    <citation type="journal article" date="2019" name="Plant Biotechnol. J.">
        <title>The red bayberry genome and genetic basis of sex determination.</title>
        <authorList>
            <person name="Jia H.M."/>
            <person name="Jia H.J."/>
            <person name="Cai Q.L."/>
            <person name="Wang Y."/>
            <person name="Zhao H.B."/>
            <person name="Yang W.F."/>
            <person name="Wang G.Y."/>
            <person name="Li Y.H."/>
            <person name="Zhan D.L."/>
            <person name="Shen Y.T."/>
            <person name="Niu Q.F."/>
            <person name="Chang L."/>
            <person name="Qiu J."/>
            <person name="Zhao L."/>
            <person name="Xie H.B."/>
            <person name="Fu W.Y."/>
            <person name="Jin J."/>
            <person name="Li X.W."/>
            <person name="Jiao Y."/>
            <person name="Zhou C.C."/>
            <person name="Tu T."/>
            <person name="Chai C.Y."/>
            <person name="Gao J.L."/>
            <person name="Fan L.J."/>
            <person name="van de Weg E."/>
            <person name="Wang J.Y."/>
            <person name="Gao Z.S."/>
        </authorList>
    </citation>
    <scope>NUCLEOTIDE SEQUENCE [LARGE SCALE GENOMIC DNA]</scope>
    <source>
        <tissue evidence="14">Leaves</tissue>
    </source>
</reference>
<evidence type="ECO:0000256" key="1">
    <source>
        <dbReference type="ARBA" id="ARBA00001274"/>
    </source>
</evidence>
<dbReference type="OrthoDB" id="4418812at2759"/>
<evidence type="ECO:0000256" key="3">
    <source>
        <dbReference type="ARBA" id="ARBA00004810"/>
    </source>
</evidence>
<evidence type="ECO:0000256" key="7">
    <source>
        <dbReference type="ARBA" id="ARBA00022737"/>
    </source>
</evidence>
<dbReference type="InterPro" id="IPR038110">
    <property type="entry name" value="TD_ACT-like_sf"/>
</dbReference>
<dbReference type="InterPro" id="IPR001926">
    <property type="entry name" value="TrpB-like_PALP"/>
</dbReference>
<keyword evidence="15" id="KW-1185">Reference proteome</keyword>
<accession>A0A6A1WPZ0</accession>
<comment type="similarity">
    <text evidence="4 11">Belongs to the serine/threonine dehydratase family.</text>
</comment>
<evidence type="ECO:0000256" key="9">
    <source>
        <dbReference type="ARBA" id="ARBA00023239"/>
    </source>
</evidence>
<evidence type="ECO:0000256" key="6">
    <source>
        <dbReference type="ARBA" id="ARBA00022624"/>
    </source>
</evidence>
<keyword evidence="8 11" id="KW-0663">Pyridoxal phosphate</keyword>
<dbReference type="PANTHER" id="PTHR48078">
    <property type="entry name" value="THREONINE DEHYDRATASE, MITOCHONDRIAL-RELATED"/>
    <property type="match status" value="1"/>
</dbReference>
<dbReference type="SUPFAM" id="SSF55021">
    <property type="entry name" value="ACT-like"/>
    <property type="match status" value="1"/>
</dbReference>
<dbReference type="EC" id="4.3.1.19" evidence="11"/>